<gene>
    <name evidence="2" type="ORF">PSON_ATCC_30995.1.T1420087</name>
</gene>
<dbReference type="OrthoDB" id="298068at2759"/>
<name>A0A8S1R6K9_9CILI</name>
<accession>A0A8S1R6K9</accession>
<keyword evidence="1" id="KW-0812">Transmembrane</keyword>
<evidence type="ECO:0008006" key="4">
    <source>
        <dbReference type="Google" id="ProtNLM"/>
    </source>
</evidence>
<reference evidence="2" key="1">
    <citation type="submission" date="2021-01" db="EMBL/GenBank/DDBJ databases">
        <authorList>
            <consortium name="Genoscope - CEA"/>
            <person name="William W."/>
        </authorList>
    </citation>
    <scope>NUCLEOTIDE SEQUENCE</scope>
</reference>
<keyword evidence="1" id="KW-1133">Transmembrane helix</keyword>
<comment type="caution">
    <text evidence="2">The sequence shown here is derived from an EMBL/GenBank/DDBJ whole genome shotgun (WGS) entry which is preliminary data.</text>
</comment>
<protein>
    <recommendedName>
        <fullName evidence="4">Transmembrane protein</fullName>
    </recommendedName>
</protein>
<organism evidence="2 3">
    <name type="scientific">Paramecium sonneborni</name>
    <dbReference type="NCBI Taxonomy" id="65129"/>
    <lineage>
        <taxon>Eukaryota</taxon>
        <taxon>Sar</taxon>
        <taxon>Alveolata</taxon>
        <taxon>Ciliophora</taxon>
        <taxon>Intramacronucleata</taxon>
        <taxon>Oligohymenophorea</taxon>
        <taxon>Peniculida</taxon>
        <taxon>Parameciidae</taxon>
        <taxon>Paramecium</taxon>
    </lineage>
</organism>
<evidence type="ECO:0000313" key="3">
    <source>
        <dbReference type="Proteomes" id="UP000692954"/>
    </source>
</evidence>
<keyword evidence="3" id="KW-1185">Reference proteome</keyword>
<keyword evidence="1" id="KW-0472">Membrane</keyword>
<feature type="transmembrane region" description="Helical" evidence="1">
    <location>
        <begin position="463"/>
        <end position="486"/>
    </location>
</feature>
<dbReference type="AlphaFoldDB" id="A0A8S1R6K9"/>
<dbReference type="EMBL" id="CAJJDN010000142">
    <property type="protein sequence ID" value="CAD8123077.1"/>
    <property type="molecule type" value="Genomic_DNA"/>
</dbReference>
<evidence type="ECO:0000313" key="2">
    <source>
        <dbReference type="EMBL" id="CAD8123077.1"/>
    </source>
</evidence>
<proteinExistence type="predicted"/>
<dbReference type="Proteomes" id="UP000692954">
    <property type="component" value="Unassembled WGS sequence"/>
</dbReference>
<sequence length="508" mass="59979">MFILTQFLIVISQEITWTNYSFAFPQFIPLIADKTVFSRTFEEFGQILNISIEYNGDFQESICNFEYQSIVFRQQPQTLIALVSDMQQIDIDNLKTEEIEQGFSEELISYAIIDRDVILLEKNGVVHHLYYNWGPKFTNYTIHQLSIIQDGNENQQILAGNDSYYYVDNNQFIKFIIKNGSLEQNKILNWKKVNDHFKLFVREEHFYLINGIHGIKVYKVQNNILLQVNSFVIEDFQRDFNDVNLNLVDYAVEDDWLYLLDLENGVYRINLISMNIDRKFFIAQKGCKVISIRNKQIILIQQNQLFSVIYEGRIIDDGWMLIRMRTTAKQIIRNTYQFNSYALLISNPINNMYQKGLIDKFTDSQLTKGENIYQMELLGVQEMDKTYAIGIYKYGVAIYFAYEIPAKIICQGKLSQQNRVTIRLNSTNCLNKNQSDFLNYCQNRLDYVFDIHGVLMSPHQEDLYIYLCIVAFSIVVGLFLAIFFIIRRYQMKKEKIDQLRKSRRSLSY</sequence>
<evidence type="ECO:0000256" key="1">
    <source>
        <dbReference type="SAM" id="Phobius"/>
    </source>
</evidence>